<sequence length="1082" mass="118389">MVQKESNVCSHCTYCNTPGRVRCSMCRRNIRKRPHDTSNDALSSPSPLKPSEENVNGHLIKGVVQTLFSTAAGTPVVVSESSIQAARMRLEGKSATTEVSPAQESGHSVQTLFSTASGTPVVVSESSIQAARMRLDGGVEKVASISTENSTVALSVSCVGGADGGAATPHLPAPAAEAVEARASLSKGSFVVPLARGPRERSSGVLSSTVIPSKKKSLRAISYDIFRFSSLAMSALPTAEDIVQERFAFKREGCSPELVRILGLSTTDITVSPNCFYTALLELGGTVTGIDVCLEDWCQQMLKSTLLKLRGLSLRCNPPLAVFSVSHSLLCICFKYNREFVQAERPALRIVTEGDVPASSLMVVTIVSLSLEERLAPHTSVGVISDGCYEIKVALDVPLTNLVREGILRRGQKILICGAKMLVKKFCSPLECRDDVVLSINYNCTRPVDADSALGLYNANPPIFSSASVHPLGGLVPSLRGTVERLLPTIFIEQSINRRGVANNGTRVIRNLLAQQKSLELVTRQMTEATPGSEVRETSGTSEDATSSRRLVRVSSLLLTCDTKEDVLLQLWEDVGDGCFANVLDDVATEFPAEGTVILVFAVTPSRSRPSHPFRNAKVLYTRGRLEYRQLSTVSGFSRQLQQSAEDIDSTTPAGAPMDFAAFFVSSTKTDSVISYVFALVDVTRQKAPSYFLMDVPCATPVKEIIISMPATSFTPVVVQNASFIRRADVDLGSDSLHVLANEYTRVLQRPAAPGLRAAVAVLEDCREKVKSMDSVSARAVELLRLRQLSDEARSGVRHFSSELSASEIPLMVETGAPSRVPYYMRSDARGSVSKGVSIPSSIVRPQVSHEQKAVIESEQKSVIMNKDKDIMLTKLYKRNGKSHFFGNILRMRMVRCFGSEKRECINLFTELDSSSTTASNEIKQSVPQEELVPDSTYFEIDIQFTAEVQHQVTVTIRNPSVLNAILEERVAVRSACALVVDEGQVDYFVMRNKLLEGWQYKPEESWWWLLSLSCVTNGEQVQSNTMLAMMVWLRSEWEQLLDMLAAGVRDSLYAFTINATENVTRVVFIKENCSLTDLMSE</sequence>
<evidence type="ECO:0000313" key="3">
    <source>
        <dbReference type="EMBL" id="ORC89086.1"/>
    </source>
</evidence>
<dbReference type="PANTHER" id="PTHR11289">
    <property type="entry name" value="BREAST CANCER TYPE 2 SUSCEPTIBILITY PROTEIN BRCA2"/>
    <property type="match status" value="1"/>
</dbReference>
<dbReference type="InterPro" id="IPR012340">
    <property type="entry name" value="NA-bd_OB-fold"/>
</dbReference>
<evidence type="ECO:0000259" key="2">
    <source>
        <dbReference type="Pfam" id="PF09103"/>
    </source>
</evidence>
<dbReference type="VEuPathDB" id="TriTrypDB:TM35_000142970"/>
<dbReference type="GO" id="GO:0006355">
    <property type="term" value="P:regulation of DNA-templated transcription"/>
    <property type="evidence" value="ECO:0007669"/>
    <property type="project" value="TreeGrafter"/>
</dbReference>
<dbReference type="Pfam" id="PF09103">
    <property type="entry name" value="BRCA-2_OB1"/>
    <property type="match status" value="1"/>
</dbReference>
<dbReference type="PANTHER" id="PTHR11289:SF0">
    <property type="entry name" value="BREAST CANCER TYPE 2 SUSCEPTIBILITY PROTEIN"/>
    <property type="match status" value="1"/>
</dbReference>
<dbReference type="GeneID" id="39985522"/>
<dbReference type="OrthoDB" id="21095at2759"/>
<dbReference type="FunFam" id="2.40.50.140:FF:000438">
    <property type="entry name" value="DNA repair protein BRCA2, putative"/>
    <property type="match status" value="1"/>
</dbReference>
<proteinExistence type="predicted"/>
<dbReference type="EMBL" id="NBCO01000014">
    <property type="protein sequence ID" value="ORC89086.1"/>
    <property type="molecule type" value="Genomic_DNA"/>
</dbReference>
<organism evidence="3 4">
    <name type="scientific">Trypanosoma theileri</name>
    <dbReference type="NCBI Taxonomy" id="67003"/>
    <lineage>
        <taxon>Eukaryota</taxon>
        <taxon>Discoba</taxon>
        <taxon>Euglenozoa</taxon>
        <taxon>Kinetoplastea</taxon>
        <taxon>Metakinetoplastina</taxon>
        <taxon>Trypanosomatida</taxon>
        <taxon>Trypanosomatidae</taxon>
        <taxon>Trypanosoma</taxon>
    </lineage>
</organism>
<evidence type="ECO:0000313" key="4">
    <source>
        <dbReference type="Proteomes" id="UP000192257"/>
    </source>
</evidence>
<dbReference type="InterPro" id="IPR015525">
    <property type="entry name" value="BRCA2"/>
</dbReference>
<evidence type="ECO:0000256" key="1">
    <source>
        <dbReference type="SAM" id="MobiDB-lite"/>
    </source>
</evidence>
<dbReference type="RefSeq" id="XP_028883152.1">
    <property type="nucleotide sequence ID" value="XM_029025742.1"/>
</dbReference>
<dbReference type="CDD" id="cd04493">
    <property type="entry name" value="BRCA2DBD_OB1"/>
    <property type="match status" value="1"/>
</dbReference>
<feature type="domain" description="BRCA2 OB1" evidence="2">
    <location>
        <begin position="346"/>
        <end position="457"/>
    </location>
</feature>
<gene>
    <name evidence="3" type="ORF">TM35_000142970</name>
</gene>
<comment type="caution">
    <text evidence="3">The sequence shown here is derived from an EMBL/GenBank/DDBJ whole genome shotgun (WGS) entry which is preliminary data.</text>
</comment>
<keyword evidence="4" id="KW-1185">Reference proteome</keyword>
<dbReference type="GO" id="GO:0000724">
    <property type="term" value="P:double-strand break repair via homologous recombination"/>
    <property type="evidence" value="ECO:0007669"/>
    <property type="project" value="InterPro"/>
</dbReference>
<reference evidence="3 4" key="1">
    <citation type="submission" date="2017-03" db="EMBL/GenBank/DDBJ databases">
        <title>An alternative strategy for trypanosome survival in the mammalian bloodstream revealed through genome and transcriptome analysis of the ubiquitous bovine parasite Trypanosoma (Megatrypanum) theileri.</title>
        <authorList>
            <person name="Kelly S."/>
            <person name="Ivens A."/>
            <person name="Mott A."/>
            <person name="O'Neill E."/>
            <person name="Emms D."/>
            <person name="Macleod O."/>
            <person name="Voorheis P."/>
            <person name="Matthews J."/>
            <person name="Matthews K."/>
            <person name="Carrington M."/>
        </authorList>
    </citation>
    <scope>NUCLEOTIDE SEQUENCE [LARGE SCALE GENOMIC DNA]</scope>
    <source>
        <strain evidence="3">Edinburgh</strain>
    </source>
</reference>
<dbReference type="AlphaFoldDB" id="A0A1X0NWJ4"/>
<name>A0A1X0NWJ4_9TRYP</name>
<dbReference type="SUPFAM" id="SSF50249">
    <property type="entry name" value="Nucleic acid-binding proteins"/>
    <property type="match status" value="1"/>
</dbReference>
<protein>
    <submittedName>
        <fullName evidence="3">DNA repair protein BRCA2</fullName>
    </submittedName>
</protein>
<dbReference type="InterPro" id="IPR015187">
    <property type="entry name" value="BRCA2_OB_1"/>
</dbReference>
<dbReference type="Gene3D" id="2.40.50.140">
    <property type="entry name" value="Nucleic acid-binding proteins"/>
    <property type="match status" value="2"/>
</dbReference>
<accession>A0A1X0NWJ4</accession>
<dbReference type="STRING" id="67003.A0A1X0NWJ4"/>
<feature type="region of interest" description="Disordered" evidence="1">
    <location>
        <begin position="33"/>
        <end position="54"/>
    </location>
</feature>
<feature type="region of interest" description="Disordered" evidence="1">
    <location>
        <begin position="527"/>
        <end position="547"/>
    </location>
</feature>
<dbReference type="Proteomes" id="UP000192257">
    <property type="component" value="Unassembled WGS sequence"/>
</dbReference>